<feature type="compositionally biased region" description="Basic residues" evidence="1">
    <location>
        <begin position="1"/>
        <end position="44"/>
    </location>
</feature>
<reference evidence="2" key="1">
    <citation type="submission" date="2014-09" db="EMBL/GenBank/DDBJ databases">
        <authorList>
            <person name="Magalhaes I.L.F."/>
            <person name="Oliveira U."/>
            <person name="Santos F.R."/>
            <person name="Vidigal T.H.D.A."/>
            <person name="Brescovit A.D."/>
            <person name="Santos A.J."/>
        </authorList>
    </citation>
    <scope>NUCLEOTIDE SEQUENCE</scope>
    <source>
        <tissue evidence="2">Shoot tissue taken approximately 20 cm above the soil surface</tissue>
    </source>
</reference>
<sequence>MPAPRARARRPRRRARAHGARPRGSRHAPACRRTRRGRRRRRGSTPRSAPHGTRRTPWPMDNSLLLLQPPARKRCRRNYNS</sequence>
<evidence type="ECO:0000313" key="2">
    <source>
        <dbReference type="EMBL" id="JAD28947.1"/>
    </source>
</evidence>
<accession>A0A0A8Z264</accession>
<feature type="region of interest" description="Disordered" evidence="1">
    <location>
        <begin position="1"/>
        <end position="81"/>
    </location>
</feature>
<proteinExistence type="predicted"/>
<evidence type="ECO:0000256" key="1">
    <source>
        <dbReference type="SAM" id="MobiDB-lite"/>
    </source>
</evidence>
<feature type="compositionally biased region" description="Basic residues" evidence="1">
    <location>
        <begin position="71"/>
        <end position="81"/>
    </location>
</feature>
<organism evidence="2">
    <name type="scientific">Arundo donax</name>
    <name type="common">Giant reed</name>
    <name type="synonym">Donax arundinaceus</name>
    <dbReference type="NCBI Taxonomy" id="35708"/>
    <lineage>
        <taxon>Eukaryota</taxon>
        <taxon>Viridiplantae</taxon>
        <taxon>Streptophyta</taxon>
        <taxon>Embryophyta</taxon>
        <taxon>Tracheophyta</taxon>
        <taxon>Spermatophyta</taxon>
        <taxon>Magnoliopsida</taxon>
        <taxon>Liliopsida</taxon>
        <taxon>Poales</taxon>
        <taxon>Poaceae</taxon>
        <taxon>PACMAD clade</taxon>
        <taxon>Arundinoideae</taxon>
        <taxon>Arundineae</taxon>
        <taxon>Arundo</taxon>
    </lineage>
</organism>
<protein>
    <submittedName>
        <fullName evidence="2">Uncharacterized protein</fullName>
    </submittedName>
</protein>
<dbReference type="AlphaFoldDB" id="A0A0A8Z264"/>
<dbReference type="EMBL" id="GBRH01268948">
    <property type="protein sequence ID" value="JAD28947.1"/>
    <property type="molecule type" value="Transcribed_RNA"/>
</dbReference>
<name>A0A0A8Z264_ARUDO</name>
<reference evidence="2" key="2">
    <citation type="journal article" date="2015" name="Data Brief">
        <title>Shoot transcriptome of the giant reed, Arundo donax.</title>
        <authorList>
            <person name="Barrero R.A."/>
            <person name="Guerrero F.D."/>
            <person name="Moolhuijzen P."/>
            <person name="Goolsby J.A."/>
            <person name="Tidwell J."/>
            <person name="Bellgard S.E."/>
            <person name="Bellgard M.I."/>
        </authorList>
    </citation>
    <scope>NUCLEOTIDE SEQUENCE</scope>
    <source>
        <tissue evidence="2">Shoot tissue taken approximately 20 cm above the soil surface</tissue>
    </source>
</reference>